<comment type="similarity">
    <text evidence="6">Belongs to the TRAFAC class myosin-kinesin ATPase superfamily. Kinesin family.</text>
</comment>
<dbReference type="Gene3D" id="3.40.850.10">
    <property type="entry name" value="Kinesin motor domain"/>
    <property type="match status" value="1"/>
</dbReference>
<keyword evidence="3 6" id="KW-0547">Nucleotide-binding</keyword>
<dbReference type="InterPro" id="IPR001752">
    <property type="entry name" value="Kinesin_motor_dom"/>
</dbReference>
<feature type="region of interest" description="Disordered" evidence="8">
    <location>
        <begin position="1529"/>
        <end position="1576"/>
    </location>
</feature>
<protein>
    <recommendedName>
        <fullName evidence="9">Kinesin motor domain-containing protein</fullName>
    </recommendedName>
</protein>
<evidence type="ECO:0000256" key="6">
    <source>
        <dbReference type="PROSITE-ProRule" id="PRU00283"/>
    </source>
</evidence>
<feature type="compositionally biased region" description="Polar residues" evidence="8">
    <location>
        <begin position="1292"/>
        <end position="1307"/>
    </location>
</feature>
<feature type="region of interest" description="Disordered" evidence="8">
    <location>
        <begin position="1"/>
        <end position="37"/>
    </location>
</feature>
<evidence type="ECO:0000313" key="11">
    <source>
        <dbReference type="Proteomes" id="UP001648503"/>
    </source>
</evidence>
<proteinExistence type="inferred from homology"/>
<feature type="compositionally biased region" description="Polar residues" evidence="8">
    <location>
        <begin position="1543"/>
        <end position="1563"/>
    </location>
</feature>
<sequence>MDAMPTNSTVLHPASRLKRPGQGSLYDEPSSVVSPIDNVSSSAATSIVDSLASAPNKNSTPSASIRPRMVLATRSEGSAIEATSAVSMMESTAAAAAAAVSTAPSMSSSPLPGISSGRLTPQSSIQVAVRVRPISADEERRDARSAVQTEPIYSQTLSIVDLAFAAKRSSSGNALGAQRQEHKTFGFAHVFGTRTDQNRVFESAVRPVLLHCVEGHNVTVLAYGQTGSGKSFTMGTSSAQGSTAARGIIPRAADMIFDTLAAKEQDVAGFSFTARISFLEVYNDDVIDLFDDMPHISSESPVTPPGSPHPPFFGSSASNKARRSGSSSGSREPFAVRFDKQQGTVVQGIRYISASSANDVERLLVKGSLLRQTAATSANATSSRSHAIFTIIITQEYVGEAGITSRIVSKLNFVDLAGSERLKNTNAVGDRAKEGISINSGLLALGKVVNALAMSSARATPPTAASGSPNSSPSSSYIPYRDSKLTRLLQDSLGGNSQTLVIACIGPSVMDLAETKSTLQFASRAGSIRIRSTANKSDVYDKSECELHDQLRIMREQLTSAQAEAKATELKNTALGVELDLKSHLCLDMQDHIESLLNDISELRDEQFVLAETQANTSENLLRLGELERHLATRDNEVEIVVHEYQKELDKLRHLVVERDVQLKSVSQDNEVRLFEIMQRVSRIADSVELTASTIDHQPSSLSRDTSVNSGTEELSLSDHTCSDSSTIASKAWEPHAFGTKVQNFGSWLDGWLKGSTLSPSEAKSASRRRRASVVAAATDSEFSQADRLSENKRTMELSDRAAQLAEHIEARLEEDVSTIPPEVDQYQQYIQMQLAGLLAQDSELTPVERKNIHDQVRMHLSWLDGWLEGSYGAGLPIGNNAGASVDFLEPWLDGWLAGSTLTSLHRPPNDMPSHLGKRRPSIVQLDASRLIPNPDVAQSGMLIQRMVRLVERISGRLKAISDSEGNSPTSTTNSDQLSDSLDWMQLLLKKLAVPSPNAPLSTSQLSLLHGEIRVYLSWMEGWLEGTLGTTSHGNEVANPTHQTTSAQHTLQQHLLLSYFQEMEELRIRSSETDRLRNTIANRLAILESSERSLYQRSIRAHITSSGDPSVASDTSRKASSLGCKEVIDRDLEILELSKHLEELKSRYTAVLSTPLDGMTRQMDTPPHSQSDGVPPAISEFGERLSQIHSVLASQRNQQRLYEKQLVQSQDIARLQDSFTELFGKYFDGQSGAHPAHIQQVITSNRSQQSLSGDSVSGMADMTHLRHELATKDARIVQLEKMLLQREAGQSRPPNSSRSVDTDSSVAEKSMLTPPLRSADLFQLQTSSVAHTGSQLSPQQSSTLAILSPPKTALFRSESPRFFSEQITVEQHLLFSYMNDMAQAHRELNSEMDYPSFQACMFVQPKQVIRPINVNMAQHSLFQTLVSELVSIVRSTGNVHHKLQTAEARLRARDHYLQNTIMDTARQINELVNTVTDLESDKEGLISQLEGSLAERRELESTLFSLGYDVRNNEAQKLLEKKMRVVVQSTESSTQTSPDEQAESSSQWNGGRNSPYRSPSSQKWADGGARGQHGQTDWDLNAISNVTADLSGVIQQNELLQADLSLVRLQVEHLEAVGRERTAVITDLLKKMGRDESTTAERLRIRTGTINMGVGMHHPYEPTYDNMYVSPSTTGHYGADGYGASSVDYSTTRARHRDPSRPESMQSWVGTVISDRTDLTDSFV</sequence>
<dbReference type="InterPro" id="IPR027640">
    <property type="entry name" value="Kinesin-like_fam"/>
</dbReference>
<comment type="subcellular location">
    <subcellularLocation>
        <location evidence="1">Cytoplasm</location>
    </subcellularLocation>
</comment>
<dbReference type="InterPro" id="IPR019821">
    <property type="entry name" value="Kinesin_motor_CS"/>
</dbReference>
<dbReference type="InterPro" id="IPR036961">
    <property type="entry name" value="Kinesin_motor_dom_sf"/>
</dbReference>
<feature type="coiled-coil region" evidence="7">
    <location>
        <begin position="551"/>
        <end position="606"/>
    </location>
</feature>
<dbReference type="PROSITE" id="PS50067">
    <property type="entry name" value="KINESIN_MOTOR_2"/>
    <property type="match status" value="1"/>
</dbReference>
<evidence type="ECO:0000256" key="5">
    <source>
        <dbReference type="ARBA" id="ARBA00023054"/>
    </source>
</evidence>
<evidence type="ECO:0000256" key="7">
    <source>
        <dbReference type="SAM" id="Coils"/>
    </source>
</evidence>
<evidence type="ECO:0000256" key="8">
    <source>
        <dbReference type="SAM" id="MobiDB-lite"/>
    </source>
</evidence>
<feature type="compositionally biased region" description="Polar residues" evidence="8">
    <location>
        <begin position="1"/>
        <end position="10"/>
    </location>
</feature>
<feature type="region of interest" description="Disordered" evidence="8">
    <location>
        <begin position="297"/>
        <end position="334"/>
    </location>
</feature>
<feature type="compositionally biased region" description="Low complexity" evidence="8">
    <location>
        <begin position="312"/>
        <end position="331"/>
    </location>
</feature>
<keyword evidence="5 7" id="KW-0175">Coiled coil</keyword>
<dbReference type="SUPFAM" id="SSF52540">
    <property type="entry name" value="P-loop containing nucleoside triphosphate hydrolases"/>
    <property type="match status" value="1"/>
</dbReference>
<dbReference type="PRINTS" id="PR00380">
    <property type="entry name" value="KINESINHEAVY"/>
</dbReference>
<evidence type="ECO:0000256" key="3">
    <source>
        <dbReference type="ARBA" id="ARBA00022741"/>
    </source>
</evidence>
<accession>A0ABQ8FJ72</accession>
<reference evidence="10 11" key="1">
    <citation type="submission" date="2021-02" db="EMBL/GenBank/DDBJ databases">
        <title>Variation within the Batrachochytrium salamandrivorans European outbreak.</title>
        <authorList>
            <person name="Kelly M."/>
            <person name="Pasmans F."/>
            <person name="Shea T.P."/>
            <person name="Munoz J.F."/>
            <person name="Carranza S."/>
            <person name="Cuomo C.A."/>
            <person name="Martel A."/>
        </authorList>
    </citation>
    <scope>NUCLEOTIDE SEQUENCE [LARGE SCALE GENOMIC DNA]</scope>
    <source>
        <strain evidence="10 11">AMFP18/2</strain>
    </source>
</reference>
<evidence type="ECO:0000256" key="4">
    <source>
        <dbReference type="ARBA" id="ARBA00022840"/>
    </source>
</evidence>
<dbReference type="Pfam" id="PF00225">
    <property type="entry name" value="Kinesin"/>
    <property type="match status" value="1"/>
</dbReference>
<dbReference type="EMBL" id="JAFCIX010000076">
    <property type="protein sequence ID" value="KAH6599195.1"/>
    <property type="molecule type" value="Genomic_DNA"/>
</dbReference>
<feature type="coiled-coil region" evidence="7">
    <location>
        <begin position="1461"/>
        <end position="1488"/>
    </location>
</feature>
<dbReference type="InterPro" id="IPR027417">
    <property type="entry name" value="P-loop_NTPase"/>
</dbReference>
<comment type="caution">
    <text evidence="10">The sequence shown here is derived from an EMBL/GenBank/DDBJ whole genome shotgun (WGS) entry which is preliminary data.</text>
</comment>
<feature type="region of interest" description="Disordered" evidence="8">
    <location>
        <begin position="1286"/>
        <end position="1310"/>
    </location>
</feature>
<evidence type="ECO:0000313" key="10">
    <source>
        <dbReference type="EMBL" id="KAH6599195.1"/>
    </source>
</evidence>
<keyword evidence="4 6" id="KW-0067">ATP-binding</keyword>
<evidence type="ECO:0000256" key="2">
    <source>
        <dbReference type="ARBA" id="ARBA00022490"/>
    </source>
</evidence>
<feature type="compositionally biased region" description="Pro residues" evidence="8">
    <location>
        <begin position="302"/>
        <end position="311"/>
    </location>
</feature>
<gene>
    <name evidence="10" type="ORF">BASA50_003223</name>
</gene>
<feature type="binding site" evidence="6">
    <location>
        <begin position="224"/>
        <end position="231"/>
    </location>
    <ligand>
        <name>ATP</name>
        <dbReference type="ChEBI" id="CHEBI:30616"/>
    </ligand>
</feature>
<evidence type="ECO:0000259" key="9">
    <source>
        <dbReference type="PROSITE" id="PS50067"/>
    </source>
</evidence>
<dbReference type="Proteomes" id="UP001648503">
    <property type="component" value="Unassembled WGS sequence"/>
</dbReference>
<organism evidence="10 11">
    <name type="scientific">Batrachochytrium salamandrivorans</name>
    <dbReference type="NCBI Taxonomy" id="1357716"/>
    <lineage>
        <taxon>Eukaryota</taxon>
        <taxon>Fungi</taxon>
        <taxon>Fungi incertae sedis</taxon>
        <taxon>Chytridiomycota</taxon>
        <taxon>Chytridiomycota incertae sedis</taxon>
        <taxon>Chytridiomycetes</taxon>
        <taxon>Rhizophydiales</taxon>
        <taxon>Rhizophydiales incertae sedis</taxon>
        <taxon>Batrachochytrium</taxon>
    </lineage>
</organism>
<dbReference type="PROSITE" id="PS00411">
    <property type="entry name" value="KINESIN_MOTOR_1"/>
    <property type="match status" value="1"/>
</dbReference>
<keyword evidence="11" id="KW-1185">Reference proteome</keyword>
<feature type="domain" description="Kinesin motor" evidence="9">
    <location>
        <begin position="124"/>
        <end position="528"/>
    </location>
</feature>
<feature type="region of interest" description="Disordered" evidence="8">
    <location>
        <begin position="696"/>
        <end position="723"/>
    </location>
</feature>
<dbReference type="PANTHER" id="PTHR47969">
    <property type="entry name" value="CHROMOSOME-ASSOCIATED KINESIN KIF4A-RELATED"/>
    <property type="match status" value="1"/>
</dbReference>
<dbReference type="PANTHER" id="PTHR47969:SF15">
    <property type="entry name" value="CHROMOSOME-ASSOCIATED KINESIN KIF4A-RELATED"/>
    <property type="match status" value="1"/>
</dbReference>
<keyword evidence="6" id="KW-0505">Motor protein</keyword>
<evidence type="ECO:0000256" key="1">
    <source>
        <dbReference type="ARBA" id="ARBA00004496"/>
    </source>
</evidence>
<dbReference type="SMART" id="SM00129">
    <property type="entry name" value="KISc"/>
    <property type="match status" value="1"/>
</dbReference>
<keyword evidence="2" id="KW-0963">Cytoplasm</keyword>
<name>A0ABQ8FJ72_9FUNG</name>